<dbReference type="RefSeq" id="XP_013272800.1">
    <property type="nucleotide sequence ID" value="XM_013417346.1"/>
</dbReference>
<name>A0A0D2IIU1_9EURO</name>
<accession>A0A0D2IIU1</accession>
<dbReference type="OrthoDB" id="4154404at2759"/>
<dbReference type="HOGENOM" id="CLU_1548459_0_0_1"/>
<evidence type="ECO:0000313" key="1">
    <source>
        <dbReference type="EMBL" id="KIX05664.1"/>
    </source>
</evidence>
<dbReference type="EMBL" id="KN847477">
    <property type="protein sequence ID" value="KIX05664.1"/>
    <property type="molecule type" value="Genomic_DNA"/>
</dbReference>
<dbReference type="GeneID" id="25291707"/>
<dbReference type="VEuPathDB" id="FungiDB:Z518_03636"/>
<organism evidence="1 2">
    <name type="scientific">Rhinocladiella mackenziei CBS 650.93</name>
    <dbReference type="NCBI Taxonomy" id="1442369"/>
    <lineage>
        <taxon>Eukaryota</taxon>
        <taxon>Fungi</taxon>
        <taxon>Dikarya</taxon>
        <taxon>Ascomycota</taxon>
        <taxon>Pezizomycotina</taxon>
        <taxon>Eurotiomycetes</taxon>
        <taxon>Chaetothyriomycetidae</taxon>
        <taxon>Chaetothyriales</taxon>
        <taxon>Herpotrichiellaceae</taxon>
        <taxon>Rhinocladiella</taxon>
    </lineage>
</organism>
<gene>
    <name evidence="1" type="ORF">Z518_03636</name>
</gene>
<dbReference type="STRING" id="1442369.A0A0D2IIU1"/>
<dbReference type="AlphaFoldDB" id="A0A0D2IIU1"/>
<reference evidence="1 2" key="1">
    <citation type="submission" date="2015-01" db="EMBL/GenBank/DDBJ databases">
        <title>The Genome Sequence of Rhinocladiella mackenzie CBS 650.93.</title>
        <authorList>
            <consortium name="The Broad Institute Genomics Platform"/>
            <person name="Cuomo C."/>
            <person name="de Hoog S."/>
            <person name="Gorbushina A."/>
            <person name="Stielow B."/>
            <person name="Teixiera M."/>
            <person name="Abouelleil A."/>
            <person name="Chapman S.B."/>
            <person name="Priest M."/>
            <person name="Young S.K."/>
            <person name="Wortman J."/>
            <person name="Nusbaum C."/>
            <person name="Birren B."/>
        </authorList>
    </citation>
    <scope>NUCLEOTIDE SEQUENCE [LARGE SCALE GENOMIC DNA]</scope>
    <source>
        <strain evidence="1 2">CBS 650.93</strain>
    </source>
</reference>
<keyword evidence="2" id="KW-1185">Reference proteome</keyword>
<dbReference type="Proteomes" id="UP000053617">
    <property type="component" value="Unassembled WGS sequence"/>
</dbReference>
<sequence length="173" mass="18504">MAEILRFIALTETNASFTSHGCNRQTRQRVLFVKDAKGICQPKLTNNGVGVASFSSNNNTSGGPLTWMLTISDETPVGNEYSERSFWLGTPPSLNVSDISDFGGCSMFMRNLTGALQLPPGFSDYGNFGCGTVMGGSCVQDLVSRFHGELVDIVQADALGGHASPCALIMERL</sequence>
<proteinExistence type="predicted"/>
<protein>
    <submittedName>
        <fullName evidence="1">Uncharacterized protein</fullName>
    </submittedName>
</protein>
<evidence type="ECO:0000313" key="2">
    <source>
        <dbReference type="Proteomes" id="UP000053617"/>
    </source>
</evidence>